<comment type="similarity">
    <text evidence="1">Belongs to the GST superfamily. HSP26 family.</text>
</comment>
<evidence type="ECO:0000256" key="1">
    <source>
        <dbReference type="ARBA" id="ARBA00009929"/>
    </source>
</evidence>
<reference evidence="7" key="1">
    <citation type="submission" date="2012-04" db="EMBL/GenBank/DDBJ databases">
        <authorList>
            <person name="Kim Y.-H."/>
            <person name="Lee H.-S."/>
            <person name="Kwak S.-S."/>
        </authorList>
    </citation>
    <scope>NUCLEOTIDE SEQUENCE</scope>
</reference>
<dbReference type="SFLD" id="SFLDG00358">
    <property type="entry name" value="Main_(cytGST)"/>
    <property type="match status" value="1"/>
</dbReference>
<dbReference type="InterPro" id="IPR036282">
    <property type="entry name" value="Glutathione-S-Trfase_C_sf"/>
</dbReference>
<dbReference type="InterPro" id="IPR010987">
    <property type="entry name" value="Glutathione-S-Trfase_C-like"/>
</dbReference>
<dbReference type="InterPro" id="IPR036249">
    <property type="entry name" value="Thioredoxin-like_sf"/>
</dbReference>
<dbReference type="InterPro" id="IPR045074">
    <property type="entry name" value="GST_C_Tau"/>
</dbReference>
<dbReference type="PANTHER" id="PTHR11260:SF614">
    <property type="entry name" value="GLUTATHIONE S-TRANSFERASE"/>
    <property type="match status" value="1"/>
</dbReference>
<dbReference type="SFLD" id="SFLDG01152">
    <property type="entry name" value="Main.3:_Omega-_and_Tau-like"/>
    <property type="match status" value="1"/>
</dbReference>
<comment type="subcellular location">
    <subcellularLocation>
        <location evidence="4">Cytoplasm</location>
        <location evidence="4">Cytosol</location>
    </subcellularLocation>
</comment>
<dbReference type="PANTHER" id="PTHR11260">
    <property type="entry name" value="GLUTATHIONE S-TRANSFERASE, GST, SUPERFAMILY, GST DOMAIN CONTAINING"/>
    <property type="match status" value="1"/>
</dbReference>
<feature type="domain" description="GST N-terminal" evidence="5">
    <location>
        <begin position="2"/>
        <end position="81"/>
    </location>
</feature>
<evidence type="ECO:0000259" key="6">
    <source>
        <dbReference type="PROSITE" id="PS50405"/>
    </source>
</evidence>
<dbReference type="SUPFAM" id="SSF52833">
    <property type="entry name" value="Thioredoxin-like"/>
    <property type="match status" value="1"/>
</dbReference>
<keyword evidence="4" id="KW-0963">Cytoplasm</keyword>
<dbReference type="InterPro" id="IPR045073">
    <property type="entry name" value="Omega/Tau-like"/>
</dbReference>
<dbReference type="AlphaFoldDB" id="K9P0S3"/>
<dbReference type="GO" id="GO:0005829">
    <property type="term" value="C:cytosol"/>
    <property type="evidence" value="ECO:0007669"/>
    <property type="project" value="UniProtKB-SubCell"/>
</dbReference>
<dbReference type="GO" id="GO:0004364">
    <property type="term" value="F:glutathione transferase activity"/>
    <property type="evidence" value="ECO:0007669"/>
    <property type="project" value="UniProtKB-UniRule"/>
</dbReference>
<comment type="function">
    <text evidence="4">Is involved in the conjugation of reduced glutathione to a wide number of exogenous and endogenous hydrophobic electrophiles.</text>
</comment>
<dbReference type="PROSITE" id="PS50405">
    <property type="entry name" value="GST_CTER"/>
    <property type="match status" value="1"/>
</dbReference>
<dbReference type="CDD" id="cd03058">
    <property type="entry name" value="GST_N_Tau"/>
    <property type="match status" value="1"/>
</dbReference>
<evidence type="ECO:0000313" key="7">
    <source>
        <dbReference type="EMBL" id="AFY26875.1"/>
    </source>
</evidence>
<dbReference type="PROSITE" id="PS50404">
    <property type="entry name" value="GST_NTER"/>
    <property type="match status" value="1"/>
</dbReference>
<dbReference type="InterPro" id="IPR040079">
    <property type="entry name" value="Glutathione_S-Trfase"/>
</dbReference>
<evidence type="ECO:0000256" key="4">
    <source>
        <dbReference type="RuleBase" id="RU369102"/>
    </source>
</evidence>
<dbReference type="Pfam" id="PF13410">
    <property type="entry name" value="GST_C_2"/>
    <property type="match status" value="1"/>
</dbReference>
<evidence type="ECO:0000259" key="5">
    <source>
        <dbReference type="PROSITE" id="PS50404"/>
    </source>
</evidence>
<name>K9P0S3_IPOBA</name>
<dbReference type="EMBL" id="JQ906090">
    <property type="protein sequence ID" value="AFY26875.1"/>
    <property type="molecule type" value="mRNA"/>
</dbReference>
<dbReference type="SUPFAM" id="SSF47616">
    <property type="entry name" value="GST C-terminal domain-like"/>
    <property type="match status" value="1"/>
</dbReference>
<gene>
    <name evidence="7" type="primary">GST</name>
</gene>
<comment type="catalytic activity">
    <reaction evidence="3 4">
        <text>RX + glutathione = an S-substituted glutathione + a halide anion + H(+)</text>
        <dbReference type="Rhea" id="RHEA:16437"/>
        <dbReference type="ChEBI" id="CHEBI:15378"/>
        <dbReference type="ChEBI" id="CHEBI:16042"/>
        <dbReference type="ChEBI" id="CHEBI:17792"/>
        <dbReference type="ChEBI" id="CHEBI:57925"/>
        <dbReference type="ChEBI" id="CHEBI:90779"/>
        <dbReference type="EC" id="2.5.1.18"/>
    </reaction>
</comment>
<dbReference type="SFLD" id="SFLDS00019">
    <property type="entry name" value="Glutathione_Transferase_(cytos"/>
    <property type="match status" value="1"/>
</dbReference>
<proteinExistence type="evidence at transcript level"/>
<dbReference type="Pfam" id="PF02798">
    <property type="entry name" value="GST_N"/>
    <property type="match status" value="1"/>
</dbReference>
<organism evidence="7">
    <name type="scientific">Ipomoea batatas</name>
    <name type="common">Sweet potato</name>
    <name type="synonym">Convolvulus batatas</name>
    <dbReference type="NCBI Taxonomy" id="4120"/>
    <lineage>
        <taxon>Eukaryota</taxon>
        <taxon>Viridiplantae</taxon>
        <taxon>Streptophyta</taxon>
        <taxon>Embryophyta</taxon>
        <taxon>Tracheophyta</taxon>
        <taxon>Spermatophyta</taxon>
        <taxon>Magnoliopsida</taxon>
        <taxon>eudicotyledons</taxon>
        <taxon>Gunneridae</taxon>
        <taxon>Pentapetalae</taxon>
        <taxon>asterids</taxon>
        <taxon>lamiids</taxon>
        <taxon>Solanales</taxon>
        <taxon>Convolvulaceae</taxon>
        <taxon>Ipomoeeae</taxon>
        <taxon>Ipomoea</taxon>
    </lineage>
</organism>
<dbReference type="Gene3D" id="3.40.30.10">
    <property type="entry name" value="Glutaredoxin"/>
    <property type="match status" value="1"/>
</dbReference>
<dbReference type="GO" id="GO:0006749">
    <property type="term" value="P:glutathione metabolic process"/>
    <property type="evidence" value="ECO:0007669"/>
    <property type="project" value="InterPro"/>
</dbReference>
<evidence type="ECO:0000256" key="3">
    <source>
        <dbReference type="ARBA" id="ARBA00047960"/>
    </source>
</evidence>
<evidence type="ECO:0000256" key="2">
    <source>
        <dbReference type="ARBA" id="ARBA00022679"/>
    </source>
</evidence>
<dbReference type="FunFam" id="3.40.30.10:FF:000014">
    <property type="entry name" value="Tau class glutathione S-transferase"/>
    <property type="match status" value="1"/>
</dbReference>
<feature type="domain" description="GST C-terminal" evidence="6">
    <location>
        <begin position="86"/>
        <end position="209"/>
    </location>
</feature>
<protein>
    <recommendedName>
        <fullName evidence="4">Glutathione S-transferase</fullName>
        <ecNumber evidence="4">2.5.1.18</ecNumber>
    </recommendedName>
</protein>
<dbReference type="FunFam" id="1.20.1050.10:FF:000012">
    <property type="entry name" value="Tau class glutathione S-transferase"/>
    <property type="match status" value="1"/>
</dbReference>
<dbReference type="EC" id="2.5.1.18" evidence="4"/>
<keyword evidence="2 4" id="KW-0808">Transferase</keyword>
<reference evidence="7" key="2">
    <citation type="journal article" date="2013" name="Mol. Biol. Rep.">
        <title>Comparative characterization of sweetpotato antioxidant genes from expressed sequence tags of dehydration-treated fibrous roots under different abiotic stress conditions.</title>
        <authorList>
            <person name="Kim Y.H."/>
            <person name="Jeong J.C."/>
            <person name="Lee H.S."/>
            <person name="Kwak S.S."/>
        </authorList>
    </citation>
    <scope>NUCLEOTIDE SEQUENCE</scope>
</reference>
<dbReference type="CDD" id="cd03185">
    <property type="entry name" value="GST_C_Tau"/>
    <property type="match status" value="1"/>
</dbReference>
<sequence>MEEVKLIGSSPSLFCTRVEWALRLKGVKYEYIKEDLRNKSDLLLKSNPVYKKVPVLLINHNSIAESLIILEYIDDSWKHYPLLPQDPFERAQARFWAKFADDKCLMGTWTACMAEGEEKVRAIESVQESFAFIEKQIEGKKFFGGEEIGFLDLGIGWICLWLNVMEEVGGMKLLDPEKFPCLHNWAQNFIKIPVIHQFLPPRDDLLNYFKASLNYIQSLAAGKP</sequence>
<dbReference type="InterPro" id="IPR004045">
    <property type="entry name" value="Glutathione_S-Trfase_N"/>
</dbReference>
<dbReference type="Gene3D" id="1.20.1050.10">
    <property type="match status" value="1"/>
</dbReference>
<accession>K9P0S3</accession>